<dbReference type="Proteomes" id="UP001139462">
    <property type="component" value="Unassembled WGS sequence"/>
</dbReference>
<dbReference type="InterPro" id="IPR051055">
    <property type="entry name" value="PIF1_helicase"/>
</dbReference>
<dbReference type="InterPro" id="IPR010285">
    <property type="entry name" value="DNA_helicase_pif1-like_DEAD"/>
</dbReference>
<dbReference type="GO" id="GO:0000166">
    <property type="term" value="F:nucleotide binding"/>
    <property type="evidence" value="ECO:0007669"/>
    <property type="project" value="InterPro"/>
</dbReference>
<protein>
    <submittedName>
        <fullName evidence="2">Helix-turn-helix domain-containing protein</fullName>
    </submittedName>
</protein>
<dbReference type="Gene3D" id="2.30.30.940">
    <property type="match status" value="1"/>
</dbReference>
<dbReference type="SUPFAM" id="SSF52540">
    <property type="entry name" value="P-loop containing nucleoside triphosphate hydrolases"/>
    <property type="match status" value="2"/>
</dbReference>
<dbReference type="Pfam" id="PF00570">
    <property type="entry name" value="HRDC"/>
    <property type="match status" value="1"/>
</dbReference>
<evidence type="ECO:0000313" key="2">
    <source>
        <dbReference type="EMBL" id="MCG2431925.1"/>
    </source>
</evidence>
<dbReference type="SUPFAM" id="SSF47819">
    <property type="entry name" value="HRDC-like"/>
    <property type="match status" value="1"/>
</dbReference>
<dbReference type="Pfam" id="PF14493">
    <property type="entry name" value="HTH_40"/>
    <property type="match status" value="1"/>
</dbReference>
<dbReference type="GO" id="GO:0000723">
    <property type="term" value="P:telomere maintenance"/>
    <property type="evidence" value="ECO:0007669"/>
    <property type="project" value="InterPro"/>
</dbReference>
<dbReference type="Pfam" id="PF13538">
    <property type="entry name" value="UvrD_C_2"/>
    <property type="match status" value="1"/>
</dbReference>
<dbReference type="GO" id="GO:0006281">
    <property type="term" value="P:DNA repair"/>
    <property type="evidence" value="ECO:0007669"/>
    <property type="project" value="InterPro"/>
</dbReference>
<dbReference type="InterPro" id="IPR002121">
    <property type="entry name" value="HRDC_dom"/>
</dbReference>
<dbReference type="PROSITE" id="PS50967">
    <property type="entry name" value="HRDC"/>
    <property type="match status" value="1"/>
</dbReference>
<dbReference type="FunFam" id="3.40.50.300:FF:001498">
    <property type="entry name" value="ATP-dependent DNA helicase"/>
    <property type="match status" value="1"/>
</dbReference>
<reference evidence="2" key="1">
    <citation type="submission" date="2021-09" db="EMBL/GenBank/DDBJ databases">
        <title>Genome of Aequorivita sp. strain F64183.</title>
        <authorList>
            <person name="Wang Y."/>
        </authorList>
    </citation>
    <scope>NUCLEOTIDE SEQUENCE</scope>
    <source>
        <strain evidence="2">F64183</strain>
    </source>
</reference>
<dbReference type="PANTHER" id="PTHR47642:SF5">
    <property type="entry name" value="ATP-DEPENDENT DNA HELICASE"/>
    <property type="match status" value="1"/>
</dbReference>
<organism evidence="2 3">
    <name type="scientific">Aequorivita xiaoshiensis</name>
    <dbReference type="NCBI Taxonomy" id="2874476"/>
    <lineage>
        <taxon>Bacteria</taxon>
        <taxon>Pseudomonadati</taxon>
        <taxon>Bacteroidota</taxon>
        <taxon>Flavobacteriia</taxon>
        <taxon>Flavobacteriales</taxon>
        <taxon>Flavobacteriaceae</taxon>
        <taxon>Aequorivita</taxon>
    </lineage>
</organism>
<dbReference type="Pfam" id="PF05970">
    <property type="entry name" value="PIF1"/>
    <property type="match status" value="1"/>
</dbReference>
<dbReference type="PANTHER" id="PTHR47642">
    <property type="entry name" value="ATP-DEPENDENT DNA HELICASE"/>
    <property type="match status" value="1"/>
</dbReference>
<proteinExistence type="predicted"/>
<comment type="caution">
    <text evidence="2">The sequence shown here is derived from an EMBL/GenBank/DDBJ whole genome shotgun (WGS) entry which is preliminary data.</text>
</comment>
<dbReference type="InterPro" id="IPR027417">
    <property type="entry name" value="P-loop_NTPase"/>
</dbReference>
<dbReference type="Gene3D" id="3.40.50.300">
    <property type="entry name" value="P-loop containing nucleotide triphosphate hydrolases"/>
    <property type="match status" value="2"/>
</dbReference>
<dbReference type="InterPro" id="IPR027785">
    <property type="entry name" value="UvrD-like_helicase_C"/>
</dbReference>
<evidence type="ECO:0000259" key="1">
    <source>
        <dbReference type="PROSITE" id="PS50967"/>
    </source>
</evidence>
<dbReference type="RefSeq" id="WP_237609004.1">
    <property type="nucleotide sequence ID" value="NZ_JAIRBB010000014.1"/>
</dbReference>
<accession>A0A9X1U5E0</accession>
<sequence length="819" mass="93178">MIENPEIDLAWNFVNYTDRNIFLTGKAGTGKTTFLHRLKTGSLKRMAVVAPTGVAAINAGGVTIHSFFQLPFGPILPESANTQDNSFSKKFSKKKINIIKSLDLLVIDEVSMVRADLLDGIDQVLRRFRDRSKPFGGAQLLMIGDLQQLSPVIKNDEWQLLKQYYSTGFFFGSNSFQNSNTLTIELKHIYRQESEDFITILNEIRNNSLTHESSEILNKQYIPEFSAHNGAGYITLTTHNNRADRINAAELKKLKTKSFIYDAEIDGKFPEYTYPTHSELELKIGAQVMFVKNDSSPEKRYFNGKIGTVVDLDEGEVLVRCPDDKFDIVTSPEIWKNIQYSINPKTKEIMEDEIGSFTQIPLRLAWAITIHKSQGLTFEKVIIDAQEAFAHGQTYVALSRCKTLEGIVLTGPLFQKSIINNREVASFNKNAEENQPDSSILETSQIVYQLNLINEIFNFHSFLQPVSRIIDICFINKGSISGNLFDQLTILKEKGVTELLKVNTKFQIQIKNLSEHEAPENNVILQERFKKAVFYFEKHLENFIVQPLANLNFATDNKAIKEDITNQLNNLEELIAVKQYCFKGLKKGFNTSKYLDLRAKAALQEVEIPKRKNADFIPSIENNQLFEFLRELRTKFSEEEAIPPYQVFTQKALFEMCEVLPTNVKQLRQISDIGKVRLKKYGAAILEVINQYCEDNAITINKETKLVPRKSETQNISFKLFKSGMSVAEIAKERGFTMGTIEGHLSTFLATGEIKITELMPVEKYLELKKIMETEDYKGFGDLKSKIDDKFTYGDLRMVANVLQLKKGAKSQANSSKVN</sequence>
<dbReference type="AlphaFoldDB" id="A0A9X1U5E0"/>
<gene>
    <name evidence="2" type="ORF">K8344_12400</name>
</gene>
<dbReference type="GO" id="GO:0003676">
    <property type="term" value="F:nucleic acid binding"/>
    <property type="evidence" value="ECO:0007669"/>
    <property type="project" value="InterPro"/>
</dbReference>
<dbReference type="InterPro" id="IPR044876">
    <property type="entry name" value="HRDC_dom_sf"/>
</dbReference>
<dbReference type="GO" id="GO:0003678">
    <property type="term" value="F:DNA helicase activity"/>
    <property type="evidence" value="ECO:0007669"/>
    <property type="project" value="InterPro"/>
</dbReference>
<dbReference type="Gene3D" id="1.10.150.80">
    <property type="entry name" value="HRDC domain"/>
    <property type="match status" value="1"/>
</dbReference>
<dbReference type="SMART" id="SM00341">
    <property type="entry name" value="HRDC"/>
    <property type="match status" value="1"/>
</dbReference>
<dbReference type="InterPro" id="IPR010997">
    <property type="entry name" value="HRDC-like_sf"/>
</dbReference>
<dbReference type="InterPro" id="IPR029491">
    <property type="entry name" value="Helicase_HTH"/>
</dbReference>
<feature type="domain" description="HRDC" evidence="1">
    <location>
        <begin position="619"/>
        <end position="699"/>
    </location>
</feature>
<dbReference type="EMBL" id="JAIRBB010000014">
    <property type="protein sequence ID" value="MCG2431925.1"/>
    <property type="molecule type" value="Genomic_DNA"/>
</dbReference>
<keyword evidence="3" id="KW-1185">Reference proteome</keyword>
<evidence type="ECO:0000313" key="3">
    <source>
        <dbReference type="Proteomes" id="UP001139462"/>
    </source>
</evidence>
<dbReference type="CDD" id="cd18809">
    <property type="entry name" value="SF1_C_RecD"/>
    <property type="match status" value="1"/>
</dbReference>
<name>A0A9X1U5E0_9FLAO</name>